<reference evidence="1" key="1">
    <citation type="journal article" date="2020" name="Cell">
        <title>Large-Scale Comparative Analyses of Tick Genomes Elucidate Their Genetic Diversity and Vector Capacities.</title>
        <authorList>
            <consortium name="Tick Genome and Microbiome Consortium (TIGMIC)"/>
            <person name="Jia N."/>
            <person name="Wang J."/>
            <person name="Shi W."/>
            <person name="Du L."/>
            <person name="Sun Y."/>
            <person name="Zhan W."/>
            <person name="Jiang J.F."/>
            <person name="Wang Q."/>
            <person name="Zhang B."/>
            <person name="Ji P."/>
            <person name="Bell-Sakyi L."/>
            <person name="Cui X.M."/>
            <person name="Yuan T.T."/>
            <person name="Jiang B.G."/>
            <person name="Yang W.F."/>
            <person name="Lam T.T."/>
            <person name="Chang Q.C."/>
            <person name="Ding S.J."/>
            <person name="Wang X.J."/>
            <person name="Zhu J.G."/>
            <person name="Ruan X.D."/>
            <person name="Zhao L."/>
            <person name="Wei J.T."/>
            <person name="Ye R.Z."/>
            <person name="Que T.C."/>
            <person name="Du C.H."/>
            <person name="Zhou Y.H."/>
            <person name="Cheng J.X."/>
            <person name="Dai P.F."/>
            <person name="Guo W.B."/>
            <person name="Han X.H."/>
            <person name="Huang E.J."/>
            <person name="Li L.F."/>
            <person name="Wei W."/>
            <person name="Gao Y.C."/>
            <person name="Liu J.Z."/>
            <person name="Shao H.Z."/>
            <person name="Wang X."/>
            <person name="Wang C.C."/>
            <person name="Yang T.C."/>
            <person name="Huo Q.B."/>
            <person name="Li W."/>
            <person name="Chen H.Y."/>
            <person name="Chen S.E."/>
            <person name="Zhou L.G."/>
            <person name="Ni X.B."/>
            <person name="Tian J.H."/>
            <person name="Sheng Y."/>
            <person name="Liu T."/>
            <person name="Pan Y.S."/>
            <person name="Xia L.Y."/>
            <person name="Li J."/>
            <person name="Zhao F."/>
            <person name="Cao W.C."/>
        </authorList>
    </citation>
    <scope>NUCLEOTIDE SEQUENCE</scope>
    <source>
        <strain evidence="1">Rmic-2018</strain>
    </source>
</reference>
<reference evidence="1" key="2">
    <citation type="submission" date="2021-09" db="EMBL/GenBank/DDBJ databases">
        <authorList>
            <person name="Jia N."/>
            <person name="Wang J."/>
            <person name="Shi W."/>
            <person name="Du L."/>
            <person name="Sun Y."/>
            <person name="Zhan W."/>
            <person name="Jiang J."/>
            <person name="Wang Q."/>
            <person name="Zhang B."/>
            <person name="Ji P."/>
            <person name="Sakyi L.B."/>
            <person name="Cui X."/>
            <person name="Yuan T."/>
            <person name="Jiang B."/>
            <person name="Yang W."/>
            <person name="Lam T.T.-Y."/>
            <person name="Chang Q."/>
            <person name="Ding S."/>
            <person name="Wang X."/>
            <person name="Zhu J."/>
            <person name="Ruan X."/>
            <person name="Zhao L."/>
            <person name="Wei J."/>
            <person name="Que T."/>
            <person name="Du C."/>
            <person name="Cheng J."/>
            <person name="Dai P."/>
            <person name="Han X."/>
            <person name="Huang E."/>
            <person name="Gao Y."/>
            <person name="Liu J."/>
            <person name="Shao H."/>
            <person name="Ye R."/>
            <person name="Li L."/>
            <person name="Wei W."/>
            <person name="Wang X."/>
            <person name="Wang C."/>
            <person name="Huo Q."/>
            <person name="Li W."/>
            <person name="Guo W."/>
            <person name="Chen H."/>
            <person name="Chen S."/>
            <person name="Zhou L."/>
            <person name="Zhou L."/>
            <person name="Ni X."/>
            <person name="Tian J."/>
            <person name="Zhou Y."/>
            <person name="Sheng Y."/>
            <person name="Liu T."/>
            <person name="Pan Y."/>
            <person name="Xia L."/>
            <person name="Li J."/>
            <person name="Zhao F."/>
            <person name="Cao W."/>
        </authorList>
    </citation>
    <scope>NUCLEOTIDE SEQUENCE</scope>
    <source>
        <strain evidence="1">Rmic-2018</strain>
        <tissue evidence="1">Larvae</tissue>
    </source>
</reference>
<comment type="caution">
    <text evidence="1">The sequence shown here is derived from an EMBL/GenBank/DDBJ whole genome shotgun (WGS) entry which is preliminary data.</text>
</comment>
<dbReference type="Proteomes" id="UP000821866">
    <property type="component" value="Chromosome 4"/>
</dbReference>
<accession>A0A9J6E3L8</accession>
<protein>
    <submittedName>
        <fullName evidence="1">Uncharacterized protein</fullName>
    </submittedName>
</protein>
<evidence type="ECO:0000313" key="2">
    <source>
        <dbReference type="Proteomes" id="UP000821866"/>
    </source>
</evidence>
<name>A0A9J6E3L8_RHIMP</name>
<proteinExistence type="predicted"/>
<dbReference type="AlphaFoldDB" id="A0A9J6E3L8"/>
<keyword evidence="2" id="KW-1185">Reference proteome</keyword>
<sequence>MNGLGVFFQRDAFDYSLHRVVWGRLVCTNLVAAVADGDGLKLSVLIGMRDMGCPQDDDVLVVAGAHRVLPCFVRRYVGRTVNCRCEAHGSSGGHVKASSWSYHDLEIAPWE</sequence>
<organism evidence="1 2">
    <name type="scientific">Rhipicephalus microplus</name>
    <name type="common">Cattle tick</name>
    <name type="synonym">Boophilus microplus</name>
    <dbReference type="NCBI Taxonomy" id="6941"/>
    <lineage>
        <taxon>Eukaryota</taxon>
        <taxon>Metazoa</taxon>
        <taxon>Ecdysozoa</taxon>
        <taxon>Arthropoda</taxon>
        <taxon>Chelicerata</taxon>
        <taxon>Arachnida</taxon>
        <taxon>Acari</taxon>
        <taxon>Parasitiformes</taxon>
        <taxon>Ixodida</taxon>
        <taxon>Ixodoidea</taxon>
        <taxon>Ixodidae</taxon>
        <taxon>Rhipicephalinae</taxon>
        <taxon>Rhipicephalus</taxon>
        <taxon>Boophilus</taxon>
    </lineage>
</organism>
<dbReference type="EMBL" id="JABSTU010000006">
    <property type="protein sequence ID" value="KAH8029039.1"/>
    <property type="molecule type" value="Genomic_DNA"/>
</dbReference>
<evidence type="ECO:0000313" key="1">
    <source>
        <dbReference type="EMBL" id="KAH8029039.1"/>
    </source>
</evidence>
<gene>
    <name evidence="1" type="ORF">HPB51_022159</name>
</gene>